<dbReference type="InterPro" id="IPR036910">
    <property type="entry name" value="HMG_box_dom_sf"/>
</dbReference>
<feature type="compositionally biased region" description="Low complexity" evidence="1">
    <location>
        <begin position="409"/>
        <end position="419"/>
    </location>
</feature>
<feature type="compositionally biased region" description="Low complexity" evidence="1">
    <location>
        <begin position="135"/>
        <end position="145"/>
    </location>
</feature>
<feature type="compositionally biased region" description="Acidic residues" evidence="1">
    <location>
        <begin position="120"/>
        <end position="134"/>
    </location>
</feature>
<keyword evidence="3" id="KW-1185">Reference proteome</keyword>
<gene>
    <name evidence="2" type="ORF">IMG5_204100</name>
</gene>
<organism evidence="2 3">
    <name type="scientific">Ichthyophthirius multifiliis</name>
    <name type="common">White spot disease agent</name>
    <name type="synonym">Ich</name>
    <dbReference type="NCBI Taxonomy" id="5932"/>
    <lineage>
        <taxon>Eukaryota</taxon>
        <taxon>Sar</taxon>
        <taxon>Alveolata</taxon>
        <taxon>Ciliophora</taxon>
        <taxon>Intramacronucleata</taxon>
        <taxon>Oligohymenophorea</taxon>
        <taxon>Hymenostomatida</taxon>
        <taxon>Ophryoglenina</taxon>
        <taxon>Ichthyophthirius</taxon>
    </lineage>
</organism>
<evidence type="ECO:0000313" key="3">
    <source>
        <dbReference type="Proteomes" id="UP000008983"/>
    </source>
</evidence>
<dbReference type="AlphaFoldDB" id="G0R6E1"/>
<dbReference type="GeneID" id="14903020"/>
<feature type="compositionally biased region" description="Polar residues" evidence="1">
    <location>
        <begin position="203"/>
        <end position="221"/>
    </location>
</feature>
<dbReference type="RefSeq" id="XP_004023843.1">
    <property type="nucleotide sequence ID" value="XM_004023794.1"/>
</dbReference>
<dbReference type="Gene3D" id="1.10.30.10">
    <property type="entry name" value="High mobility group box domain"/>
    <property type="match status" value="1"/>
</dbReference>
<protein>
    <submittedName>
        <fullName evidence="2">Uncharacterized protein</fullName>
    </submittedName>
</protein>
<feature type="region of interest" description="Disordered" evidence="1">
    <location>
        <begin position="89"/>
        <end position="244"/>
    </location>
</feature>
<feature type="compositionally biased region" description="Basic residues" evidence="1">
    <location>
        <begin position="445"/>
        <end position="460"/>
    </location>
</feature>
<feature type="compositionally biased region" description="Low complexity" evidence="1">
    <location>
        <begin position="163"/>
        <end position="176"/>
    </location>
</feature>
<evidence type="ECO:0000313" key="2">
    <source>
        <dbReference type="EMBL" id="EGR26959.1"/>
    </source>
</evidence>
<reference evidence="2 3" key="1">
    <citation type="submission" date="2011-07" db="EMBL/GenBank/DDBJ databases">
        <authorList>
            <person name="Coyne R."/>
            <person name="Brami D."/>
            <person name="Johnson J."/>
            <person name="Hostetler J."/>
            <person name="Hannick L."/>
            <person name="Clark T."/>
            <person name="Cassidy-Hanley D."/>
            <person name="Inman J."/>
        </authorList>
    </citation>
    <scope>NUCLEOTIDE SEQUENCE [LARGE SCALE GENOMIC DNA]</scope>
    <source>
        <strain evidence="2 3">G5</strain>
    </source>
</reference>
<dbReference type="SUPFAM" id="SSF47095">
    <property type="entry name" value="HMG-box"/>
    <property type="match status" value="1"/>
</dbReference>
<dbReference type="EMBL" id="GL984396">
    <property type="protein sequence ID" value="EGR26959.1"/>
    <property type="molecule type" value="Genomic_DNA"/>
</dbReference>
<proteinExistence type="predicted"/>
<feature type="region of interest" description="Disordered" evidence="1">
    <location>
        <begin position="400"/>
        <end position="477"/>
    </location>
</feature>
<name>G0R6E1_ICHMU</name>
<feature type="compositionally biased region" description="Basic and acidic residues" evidence="1">
    <location>
        <begin position="424"/>
        <end position="439"/>
    </location>
</feature>
<accession>G0R6E1</accession>
<feature type="compositionally biased region" description="Polar residues" evidence="1">
    <location>
        <begin position="468"/>
        <end position="477"/>
    </location>
</feature>
<dbReference type="Proteomes" id="UP000008983">
    <property type="component" value="Unassembled WGS sequence"/>
</dbReference>
<evidence type="ECO:0000256" key="1">
    <source>
        <dbReference type="SAM" id="MobiDB-lite"/>
    </source>
</evidence>
<dbReference type="InParanoid" id="G0R6E1"/>
<sequence length="477" mass="55884">MPHFYLTRSQQRKKPTQPESPFYIFKQEYQSQNPHLSLHQVNQEALKAYECLNDDDKIKLDHQYQKALKEYEIKTQEWENLNREFNQYEKGLQSQDEDDQSLKSLSQGSEKSHFSGDESQSSDEQDEDWDDNQENEQPTKQQQQKSSENPVRKRLLKKNSQKNNSPLSENSNRSSSPAREGKSSPEQKQSPGKKSSKIRQSSKGKQSTGRQSPGIKSSQGKFQEKQSPGKIQGKGREPQKKSKKQLIQQYDIQLSQQIFTNDIQRLYDLISTQNGLQKWLSKDVLFENNRVYIGIWNRKIFWNFTHIELDKNSISLTCKDFSNIQIFNTTLKIFIDSDNNVVIHHQGFKNQDKYFQKLIQIYQVAQGKLKELVEERKFNDENFKSLGEEDENIIQFQDENSDVEDEDYQPQSQSQSQATESEDDHSKQDEQKEQQKQKEQINISQKKKGRKPKSSNKKKGNQSENKQLNNSLKKLII</sequence>